<proteinExistence type="predicted"/>
<evidence type="ECO:0000313" key="1">
    <source>
        <dbReference type="EMBL" id="QJH92960.1"/>
    </source>
</evidence>
<protein>
    <submittedName>
        <fullName evidence="1">Uncharacterized protein</fullName>
    </submittedName>
</protein>
<name>A0A6M3X594_9ZZZZ</name>
<sequence length="91" mass="10779">MTTDGSITCTNSATSFIDLSHYFSDSTLTSFEYNYSWSDILKWEYENPYIPKKVLHSVKPKIRHHDVKLLKIIYFTKQFTGYNFRIGKSRK</sequence>
<dbReference type="AlphaFoldDB" id="A0A6M3X594"/>
<dbReference type="EMBL" id="MT143934">
    <property type="protein sequence ID" value="QJH92960.1"/>
    <property type="molecule type" value="Genomic_DNA"/>
</dbReference>
<organism evidence="1">
    <name type="scientific">viral metagenome</name>
    <dbReference type="NCBI Taxonomy" id="1070528"/>
    <lineage>
        <taxon>unclassified sequences</taxon>
        <taxon>metagenomes</taxon>
        <taxon>organismal metagenomes</taxon>
    </lineage>
</organism>
<reference evidence="1" key="1">
    <citation type="submission" date="2020-03" db="EMBL/GenBank/DDBJ databases">
        <title>The deep terrestrial virosphere.</title>
        <authorList>
            <person name="Holmfeldt K."/>
            <person name="Nilsson E."/>
            <person name="Simone D."/>
            <person name="Lopez-Fernandez M."/>
            <person name="Wu X."/>
            <person name="de Brujin I."/>
            <person name="Lundin D."/>
            <person name="Andersson A."/>
            <person name="Bertilsson S."/>
            <person name="Dopson M."/>
        </authorList>
    </citation>
    <scope>NUCLEOTIDE SEQUENCE</scope>
    <source>
        <strain evidence="1">MM171B02404</strain>
    </source>
</reference>
<gene>
    <name evidence="1" type="ORF">MM171B02404_0008</name>
</gene>
<accession>A0A6M3X594</accession>